<comment type="caution">
    <text evidence="2">The sequence shown here is derived from an EMBL/GenBank/DDBJ whole genome shotgun (WGS) entry which is preliminary data.</text>
</comment>
<organism evidence="2 3">
    <name type="scientific">Chitinophaga hostae</name>
    <dbReference type="NCBI Taxonomy" id="2831022"/>
    <lineage>
        <taxon>Bacteria</taxon>
        <taxon>Pseudomonadati</taxon>
        <taxon>Bacteroidota</taxon>
        <taxon>Chitinophagia</taxon>
        <taxon>Chitinophagales</taxon>
        <taxon>Chitinophagaceae</taxon>
        <taxon>Chitinophaga</taxon>
    </lineage>
</organism>
<dbReference type="RefSeq" id="WP_211973391.1">
    <property type="nucleotide sequence ID" value="NZ_CBFHAM010000007.1"/>
</dbReference>
<protein>
    <recommendedName>
        <fullName evidence="4">LexA-binding, inner membrane-associated hydrolase</fullName>
    </recommendedName>
</protein>
<keyword evidence="1" id="KW-0812">Transmembrane</keyword>
<proteinExistence type="predicted"/>
<reference evidence="2 3" key="1">
    <citation type="submission" date="2021-04" db="EMBL/GenBank/DDBJ databases">
        <title>Chitinophaga sp. nov., isolated from the rhizosphere soil.</title>
        <authorList>
            <person name="He S."/>
        </authorList>
    </citation>
    <scope>NUCLEOTIDE SEQUENCE [LARGE SCALE GENOMIC DNA]</scope>
    <source>
        <strain evidence="2 3">2R12</strain>
    </source>
</reference>
<feature type="transmembrane region" description="Helical" evidence="1">
    <location>
        <begin position="63"/>
        <end position="86"/>
    </location>
</feature>
<keyword evidence="1" id="KW-1133">Transmembrane helix</keyword>
<feature type="transmembrane region" description="Helical" evidence="1">
    <location>
        <begin position="132"/>
        <end position="152"/>
    </location>
</feature>
<evidence type="ECO:0000313" key="2">
    <source>
        <dbReference type="EMBL" id="MBS0028288.1"/>
    </source>
</evidence>
<name>A0ABS5IZL9_9BACT</name>
<feature type="transmembrane region" description="Helical" evidence="1">
    <location>
        <begin position="21"/>
        <end position="43"/>
    </location>
</feature>
<feature type="transmembrane region" description="Helical" evidence="1">
    <location>
        <begin position="189"/>
        <end position="209"/>
    </location>
</feature>
<accession>A0ABS5IZL9</accession>
<dbReference type="Proteomes" id="UP000676386">
    <property type="component" value="Unassembled WGS sequence"/>
</dbReference>
<evidence type="ECO:0000256" key="1">
    <source>
        <dbReference type="SAM" id="Phobius"/>
    </source>
</evidence>
<feature type="transmembrane region" description="Helical" evidence="1">
    <location>
        <begin position="93"/>
        <end position="112"/>
    </location>
</feature>
<evidence type="ECO:0008006" key="4">
    <source>
        <dbReference type="Google" id="ProtNLM"/>
    </source>
</evidence>
<sequence length="222" mass="24755">MFIGHFGLGMGLKKTAPALSLGTLFIAVQLLDLIWPTLLLLHVETVVIHPELGGNRILEFKSYPYTHSLLGALCWSLLFGGVYFLLKKQARNALILAAAVFSHWALDFIVHFKDLPILPGQAMYVGLGLWGAPWVENIIEAILFILGILLYLRSIQFKNVLGKILFAILIALFILVQLSNLWGPAPTSVSALAWMAQFQWLFVLLAYWVDHNTKQSGVELMA</sequence>
<dbReference type="EMBL" id="JAGTXB010000005">
    <property type="protein sequence ID" value="MBS0028288.1"/>
    <property type="molecule type" value="Genomic_DNA"/>
</dbReference>
<keyword evidence="3" id="KW-1185">Reference proteome</keyword>
<gene>
    <name evidence="2" type="ORF">KE626_13300</name>
</gene>
<evidence type="ECO:0000313" key="3">
    <source>
        <dbReference type="Proteomes" id="UP000676386"/>
    </source>
</evidence>
<feature type="transmembrane region" description="Helical" evidence="1">
    <location>
        <begin position="164"/>
        <end position="183"/>
    </location>
</feature>
<keyword evidence="1" id="KW-0472">Membrane</keyword>